<name>A0A9J5Z030_SOLCO</name>
<dbReference type="AlphaFoldDB" id="A0A9J5Z030"/>
<dbReference type="OrthoDB" id="693363at2759"/>
<sequence>MVGGGNRKDGQLVISNNNVFAALGTLRKKKKSDKGKNAEGSVSKNVKHTDKDPDPVFWAPAPLTVKSWADVDDEDDDDYYATTAPPQAVWGPDTANEHHHKPKETVTPLQESESEEEGLDEADDDNEEEHEQEPALPEEKVPIVKKTAENVAPKESERQLSKKELKKKELAELEAMLAEFGLNKAESNDDSQGAAQDKVEKLNGEMAKKEDNAPGESKSAKKKKKKDKSSKESKEQHDQSNGVELGNGTNEIVPTEKGEDAPTVAAKDKIKKMASLKKKKSSKEVDAAAKAVASEAAARSARLAAAKKKEKNHYNQQPLR</sequence>
<feature type="region of interest" description="Disordered" evidence="1">
    <location>
        <begin position="26"/>
        <end position="164"/>
    </location>
</feature>
<dbReference type="Proteomes" id="UP000824120">
    <property type="component" value="Chromosome 5"/>
</dbReference>
<dbReference type="PANTHER" id="PTHR31365">
    <property type="entry name" value="EXPRESSED PROTEIN"/>
    <property type="match status" value="1"/>
</dbReference>
<protein>
    <submittedName>
        <fullName evidence="2">Uncharacterized protein</fullName>
    </submittedName>
</protein>
<evidence type="ECO:0000256" key="1">
    <source>
        <dbReference type="SAM" id="MobiDB-lite"/>
    </source>
</evidence>
<gene>
    <name evidence="2" type="ORF">H5410_027001</name>
</gene>
<feature type="compositionally biased region" description="Polar residues" evidence="1">
    <location>
        <begin position="239"/>
        <end position="252"/>
    </location>
</feature>
<keyword evidence="3" id="KW-1185">Reference proteome</keyword>
<feature type="compositionally biased region" description="Basic and acidic residues" evidence="1">
    <location>
        <begin position="197"/>
        <end position="212"/>
    </location>
</feature>
<feature type="compositionally biased region" description="Basic residues" evidence="1">
    <location>
        <begin position="269"/>
        <end position="281"/>
    </location>
</feature>
<organism evidence="2 3">
    <name type="scientific">Solanum commersonii</name>
    <name type="common">Commerson's wild potato</name>
    <name type="synonym">Commerson's nightshade</name>
    <dbReference type="NCBI Taxonomy" id="4109"/>
    <lineage>
        <taxon>Eukaryota</taxon>
        <taxon>Viridiplantae</taxon>
        <taxon>Streptophyta</taxon>
        <taxon>Embryophyta</taxon>
        <taxon>Tracheophyta</taxon>
        <taxon>Spermatophyta</taxon>
        <taxon>Magnoliopsida</taxon>
        <taxon>eudicotyledons</taxon>
        <taxon>Gunneridae</taxon>
        <taxon>Pentapetalae</taxon>
        <taxon>asterids</taxon>
        <taxon>lamiids</taxon>
        <taxon>Solanales</taxon>
        <taxon>Solanaceae</taxon>
        <taxon>Solanoideae</taxon>
        <taxon>Solaneae</taxon>
        <taxon>Solanum</taxon>
    </lineage>
</organism>
<dbReference type="PANTHER" id="PTHR31365:SF4">
    <property type="entry name" value="OS05G0179800 PROTEIN"/>
    <property type="match status" value="1"/>
</dbReference>
<reference evidence="2 3" key="1">
    <citation type="submission" date="2020-09" db="EMBL/GenBank/DDBJ databases">
        <title>De no assembly of potato wild relative species, Solanum commersonii.</title>
        <authorList>
            <person name="Cho K."/>
        </authorList>
    </citation>
    <scope>NUCLEOTIDE SEQUENCE [LARGE SCALE GENOMIC DNA]</scope>
    <source>
        <strain evidence="2">LZ3.2</strain>
        <tissue evidence="2">Leaf</tissue>
    </source>
</reference>
<evidence type="ECO:0000313" key="2">
    <source>
        <dbReference type="EMBL" id="KAG5605509.1"/>
    </source>
</evidence>
<proteinExistence type="predicted"/>
<accession>A0A9J5Z030</accession>
<feature type="compositionally biased region" description="Basic and acidic residues" evidence="1">
    <location>
        <begin position="137"/>
        <end position="164"/>
    </location>
</feature>
<comment type="caution">
    <text evidence="2">The sequence shown here is derived from an EMBL/GenBank/DDBJ whole genome shotgun (WGS) entry which is preliminary data.</text>
</comment>
<feature type="compositionally biased region" description="Acidic residues" evidence="1">
    <location>
        <begin position="112"/>
        <end position="131"/>
    </location>
</feature>
<feature type="compositionally biased region" description="Low complexity" evidence="1">
    <location>
        <begin position="288"/>
        <end position="304"/>
    </location>
</feature>
<feature type="compositionally biased region" description="Basic and acidic residues" evidence="1">
    <location>
        <begin position="229"/>
        <end position="238"/>
    </location>
</feature>
<feature type="compositionally biased region" description="Acidic residues" evidence="1">
    <location>
        <begin position="70"/>
        <end position="79"/>
    </location>
</feature>
<evidence type="ECO:0000313" key="3">
    <source>
        <dbReference type="Proteomes" id="UP000824120"/>
    </source>
</evidence>
<feature type="region of interest" description="Disordered" evidence="1">
    <location>
        <begin position="183"/>
        <end position="320"/>
    </location>
</feature>
<dbReference type="EMBL" id="JACXVP010000005">
    <property type="protein sequence ID" value="KAG5605509.1"/>
    <property type="molecule type" value="Genomic_DNA"/>
</dbReference>